<evidence type="ECO:0000256" key="1">
    <source>
        <dbReference type="SAM" id="MobiDB-lite"/>
    </source>
</evidence>
<dbReference type="AlphaFoldDB" id="A0ABD3NXX4"/>
<evidence type="ECO:0000313" key="4">
    <source>
        <dbReference type="Proteomes" id="UP001530315"/>
    </source>
</evidence>
<dbReference type="EMBL" id="JALLAZ020001113">
    <property type="protein sequence ID" value="KAL3780437.1"/>
    <property type="molecule type" value="Genomic_DNA"/>
</dbReference>
<sequence>MEANEFGSGCDEKALEVNGLLSEDDDEHDVGDDMLSGYDDERAEEDGRNCDREREGMLKPSKLPQLSPAAASSMDLLPVSATTCDSRRESRLTKGLSPGPPRRYIQNRDAIEAELFNLRSSRNGFVKSESQRFSIRQNNDNDIELIIRDQDVGRRWHRREREIIGEPVRRAKVGDLRLIFSRNPWPRFDCNGSKVAESEFPTNVDHLSNIATGCNMRRDRQPDCDEGILLVNFPPERKKSSSDHGDKFPEKINLFHFWMSKKEKLSSNEIAVIKSDDASNVEECGTDDLSSRYDDDDVIIIEPDRTADQKEELRLNDHVANENGRKAAIPVVGIVAATSVSSLGIAFAIILLL</sequence>
<feature type="compositionally biased region" description="Acidic residues" evidence="1">
    <location>
        <begin position="22"/>
        <end position="32"/>
    </location>
</feature>
<feature type="transmembrane region" description="Helical" evidence="2">
    <location>
        <begin position="327"/>
        <end position="352"/>
    </location>
</feature>
<keyword evidence="4" id="KW-1185">Reference proteome</keyword>
<keyword evidence="2" id="KW-0812">Transmembrane</keyword>
<feature type="compositionally biased region" description="Basic and acidic residues" evidence="1">
    <location>
        <begin position="45"/>
        <end position="57"/>
    </location>
</feature>
<gene>
    <name evidence="3" type="ORF">ACHAW5_003613</name>
</gene>
<accession>A0ABD3NXX4</accession>
<keyword evidence="2" id="KW-0472">Membrane</keyword>
<proteinExistence type="predicted"/>
<protein>
    <submittedName>
        <fullName evidence="3">Uncharacterized protein</fullName>
    </submittedName>
</protein>
<evidence type="ECO:0000256" key="2">
    <source>
        <dbReference type="SAM" id="Phobius"/>
    </source>
</evidence>
<organism evidence="3 4">
    <name type="scientific">Stephanodiscus triporus</name>
    <dbReference type="NCBI Taxonomy" id="2934178"/>
    <lineage>
        <taxon>Eukaryota</taxon>
        <taxon>Sar</taxon>
        <taxon>Stramenopiles</taxon>
        <taxon>Ochrophyta</taxon>
        <taxon>Bacillariophyta</taxon>
        <taxon>Coscinodiscophyceae</taxon>
        <taxon>Thalassiosirophycidae</taxon>
        <taxon>Stephanodiscales</taxon>
        <taxon>Stephanodiscaceae</taxon>
        <taxon>Stephanodiscus</taxon>
    </lineage>
</organism>
<name>A0ABD3NXX4_9STRA</name>
<comment type="caution">
    <text evidence="3">The sequence shown here is derived from an EMBL/GenBank/DDBJ whole genome shotgun (WGS) entry which is preliminary data.</text>
</comment>
<reference evidence="3 4" key="1">
    <citation type="submission" date="2024-10" db="EMBL/GenBank/DDBJ databases">
        <title>Updated reference genomes for cyclostephanoid diatoms.</title>
        <authorList>
            <person name="Roberts W.R."/>
            <person name="Alverson A.J."/>
        </authorList>
    </citation>
    <scope>NUCLEOTIDE SEQUENCE [LARGE SCALE GENOMIC DNA]</scope>
    <source>
        <strain evidence="3 4">AJA276-08</strain>
    </source>
</reference>
<keyword evidence="2" id="KW-1133">Transmembrane helix</keyword>
<dbReference type="Proteomes" id="UP001530315">
    <property type="component" value="Unassembled WGS sequence"/>
</dbReference>
<feature type="region of interest" description="Disordered" evidence="1">
    <location>
        <begin position="1"/>
        <end position="104"/>
    </location>
</feature>
<evidence type="ECO:0000313" key="3">
    <source>
        <dbReference type="EMBL" id="KAL3780437.1"/>
    </source>
</evidence>